<feature type="compositionally biased region" description="Acidic residues" evidence="1">
    <location>
        <begin position="41"/>
        <end position="50"/>
    </location>
</feature>
<sequence>MSENPTSDEIGETENEAENKDAGRADALDEGGYGGPRPENETETNDDDGS</sequence>
<evidence type="ECO:0000313" key="3">
    <source>
        <dbReference type="Proteomes" id="UP000547458"/>
    </source>
</evidence>
<feature type="compositionally biased region" description="Basic and acidic residues" evidence="1">
    <location>
        <begin position="17"/>
        <end position="27"/>
    </location>
</feature>
<dbReference type="Proteomes" id="UP000547458">
    <property type="component" value="Unassembled WGS sequence"/>
</dbReference>
<name>A0A846RS04_9MICC</name>
<evidence type="ECO:0000313" key="2">
    <source>
        <dbReference type="EMBL" id="NJC24330.1"/>
    </source>
</evidence>
<dbReference type="EMBL" id="JAATJL010000001">
    <property type="protein sequence ID" value="NJC24330.1"/>
    <property type="molecule type" value="Genomic_DNA"/>
</dbReference>
<reference evidence="2 3" key="1">
    <citation type="submission" date="2020-03" db="EMBL/GenBank/DDBJ databases">
        <title>Sequencing the genomes of 1000 actinobacteria strains.</title>
        <authorList>
            <person name="Klenk H.-P."/>
        </authorList>
    </citation>
    <scope>NUCLEOTIDE SEQUENCE [LARGE SCALE GENOMIC DNA]</scope>
    <source>
        <strain evidence="2 3">DSM 16403</strain>
    </source>
</reference>
<proteinExistence type="predicted"/>
<comment type="caution">
    <text evidence="2">The sequence shown here is derived from an EMBL/GenBank/DDBJ whole genome shotgun (WGS) entry which is preliminary data.</text>
</comment>
<protein>
    <submittedName>
        <fullName evidence="2">Uncharacterized protein</fullName>
    </submittedName>
</protein>
<feature type="region of interest" description="Disordered" evidence="1">
    <location>
        <begin position="1"/>
        <end position="50"/>
    </location>
</feature>
<accession>A0A846RS04</accession>
<evidence type="ECO:0000256" key="1">
    <source>
        <dbReference type="SAM" id="MobiDB-lite"/>
    </source>
</evidence>
<dbReference type="AlphaFoldDB" id="A0A846RS04"/>
<keyword evidence="3" id="KW-1185">Reference proteome</keyword>
<organism evidence="2 3">
    <name type="scientific">Arthrobacter pigmenti</name>
    <dbReference type="NCBI Taxonomy" id="271432"/>
    <lineage>
        <taxon>Bacteria</taxon>
        <taxon>Bacillati</taxon>
        <taxon>Actinomycetota</taxon>
        <taxon>Actinomycetes</taxon>
        <taxon>Micrococcales</taxon>
        <taxon>Micrococcaceae</taxon>
        <taxon>Arthrobacter</taxon>
    </lineage>
</organism>
<dbReference type="RefSeq" id="WP_167995597.1">
    <property type="nucleotide sequence ID" value="NZ_JAATJL010000001.1"/>
</dbReference>
<gene>
    <name evidence="2" type="ORF">BJ994_003406</name>
</gene>